<dbReference type="CDD" id="cd09071">
    <property type="entry name" value="FAR_C"/>
    <property type="match status" value="1"/>
</dbReference>
<evidence type="ECO:0000259" key="12">
    <source>
        <dbReference type="Pfam" id="PF07993"/>
    </source>
</evidence>
<dbReference type="EMBL" id="JADBJN010000001">
    <property type="protein sequence ID" value="KAG5684378.1"/>
    <property type="molecule type" value="Genomic_DNA"/>
</dbReference>
<comment type="similarity">
    <text evidence="2 10">Belongs to the fatty acyl-CoA reductase family.</text>
</comment>
<protein>
    <recommendedName>
        <fullName evidence="10">Fatty acyl-CoA reductase</fullName>
        <ecNumber evidence="10">1.2.1.84</ecNumber>
    </recommendedName>
</protein>
<dbReference type="InterPro" id="IPR026055">
    <property type="entry name" value="FAR"/>
</dbReference>
<comment type="catalytic activity">
    <reaction evidence="9 10">
        <text>a long-chain fatty acyl-CoA + 2 NADPH + 2 H(+) = a long-chain primary fatty alcohol + 2 NADP(+) + CoA</text>
        <dbReference type="Rhea" id="RHEA:52716"/>
        <dbReference type="ChEBI" id="CHEBI:15378"/>
        <dbReference type="ChEBI" id="CHEBI:57287"/>
        <dbReference type="ChEBI" id="CHEBI:57783"/>
        <dbReference type="ChEBI" id="CHEBI:58349"/>
        <dbReference type="ChEBI" id="CHEBI:77396"/>
        <dbReference type="ChEBI" id="CHEBI:83139"/>
        <dbReference type="EC" id="1.2.1.84"/>
    </reaction>
</comment>
<dbReference type="Pfam" id="PF07993">
    <property type="entry name" value="NAD_binding_4"/>
    <property type="match status" value="1"/>
</dbReference>
<dbReference type="Gene3D" id="3.40.50.720">
    <property type="entry name" value="NAD(P)-binding Rossmann-like Domain"/>
    <property type="match status" value="1"/>
</dbReference>
<dbReference type="CDD" id="cd05236">
    <property type="entry name" value="FAR-N_SDR_e"/>
    <property type="match status" value="1"/>
</dbReference>
<evidence type="ECO:0000256" key="5">
    <source>
        <dbReference type="ARBA" id="ARBA00022857"/>
    </source>
</evidence>
<feature type="domain" description="Thioester reductase (TE)" evidence="12">
    <location>
        <begin position="19"/>
        <end position="290"/>
    </location>
</feature>
<evidence type="ECO:0000256" key="6">
    <source>
        <dbReference type="ARBA" id="ARBA00022989"/>
    </source>
</evidence>
<evidence type="ECO:0000256" key="8">
    <source>
        <dbReference type="ARBA" id="ARBA00023136"/>
    </source>
</evidence>
<feature type="transmembrane region" description="Helical" evidence="10">
    <location>
        <begin position="355"/>
        <end position="380"/>
    </location>
</feature>
<keyword evidence="7 10" id="KW-0443">Lipid metabolism</keyword>
<dbReference type="PANTHER" id="PTHR11011">
    <property type="entry name" value="MALE STERILITY PROTEIN 2-RELATED"/>
    <property type="match status" value="1"/>
</dbReference>
<sequence>MAEKLNSVQEFYKNKTIFITGSSGFMGKVFIEKLLYSCSDLKQLILLMRPKRGKSQLERIKEFEKLPLFERIMKEKSEVMKKIFIVSGEITEPNLGMSKENLQYVIDNTNIIFHLAASLKLEATVRPNICMNLIATKEVLDIAKNVKKLAVMVHVSTAFCNVEKVTVDEVVYDTPEKPMDVINTAKWMDDDFMASFQKQLLGIHPNSYTYSKRLAEVLVRDEYNETKLPLCIVRPSVVGASYSEPVKGWIDTLNGPGGVVLAGGKGVLRCLLIDDSAIFNAIPVDYAINSFIMIAKEIGTQKERASKVPVYNVTIHKSVAKSYRHMMDACESMRYVFPSSMMLWYPNITLTKNKYYYMFNVILFQWIPAIFIDLLFMIFGQKRFMIHVQKKIAVGMDVLKCFTLNNWDFRTKNFEHLTEIQSKDEYEMFFVDTKKIDINQYYKDSLAGGRVYKDKDPLSTIPKAIRLMKILYVLDRSVKIIFFYFVIKKLLTLTGLL</sequence>
<evidence type="ECO:0000256" key="7">
    <source>
        <dbReference type="ARBA" id="ARBA00023098"/>
    </source>
</evidence>
<keyword evidence="3 10" id="KW-0444">Lipid biosynthesis</keyword>
<keyword evidence="10" id="KW-0560">Oxidoreductase</keyword>
<dbReference type="AlphaFoldDB" id="A0A9J6CPX9"/>
<keyword evidence="14" id="KW-1185">Reference proteome</keyword>
<reference evidence="13" key="1">
    <citation type="submission" date="2021-03" db="EMBL/GenBank/DDBJ databases">
        <title>Chromosome level genome of the anhydrobiotic midge Polypedilum vanderplanki.</title>
        <authorList>
            <person name="Yoshida Y."/>
            <person name="Kikawada T."/>
            <person name="Gusev O."/>
        </authorList>
    </citation>
    <scope>NUCLEOTIDE SEQUENCE</scope>
    <source>
        <strain evidence="13">NIAS01</strain>
        <tissue evidence="13">Whole body or cell culture</tissue>
    </source>
</reference>
<dbReference type="Pfam" id="PF03015">
    <property type="entry name" value="Sterile"/>
    <property type="match status" value="1"/>
</dbReference>
<dbReference type="PANTHER" id="PTHR11011:SF12">
    <property type="entry name" value="FATTY ACYL-COA REDUCTASE"/>
    <property type="match status" value="1"/>
</dbReference>
<dbReference type="InterPro" id="IPR013120">
    <property type="entry name" value="FAR_NAD-bd"/>
</dbReference>
<gene>
    <name evidence="13" type="ORF">PVAND_013613</name>
</gene>
<dbReference type="EC" id="1.2.1.84" evidence="10"/>
<dbReference type="GO" id="GO:0016020">
    <property type="term" value="C:membrane"/>
    <property type="evidence" value="ECO:0007669"/>
    <property type="project" value="UniProtKB-SubCell"/>
</dbReference>
<evidence type="ECO:0000256" key="10">
    <source>
        <dbReference type="RuleBase" id="RU363097"/>
    </source>
</evidence>
<keyword evidence="8 10" id="KW-0472">Membrane</keyword>
<dbReference type="FunFam" id="3.40.50.720:FF:000143">
    <property type="entry name" value="Fatty acyl-CoA reductase"/>
    <property type="match status" value="1"/>
</dbReference>
<dbReference type="GO" id="GO:0080019">
    <property type="term" value="F:alcohol-forming very long-chain fatty acyl-CoA reductase activity"/>
    <property type="evidence" value="ECO:0007669"/>
    <property type="project" value="InterPro"/>
</dbReference>
<evidence type="ECO:0000256" key="2">
    <source>
        <dbReference type="ARBA" id="ARBA00005928"/>
    </source>
</evidence>
<dbReference type="Proteomes" id="UP001107558">
    <property type="component" value="Chromosome 1"/>
</dbReference>
<comment type="function">
    <text evidence="10">Catalyzes the reduction of fatty acyl-CoA to fatty alcohols.</text>
</comment>
<proteinExistence type="inferred from homology"/>
<dbReference type="GO" id="GO:0035336">
    <property type="term" value="P:long-chain fatty-acyl-CoA metabolic process"/>
    <property type="evidence" value="ECO:0007669"/>
    <property type="project" value="TreeGrafter"/>
</dbReference>
<comment type="caution">
    <text evidence="13">The sequence shown here is derived from an EMBL/GenBank/DDBJ whole genome shotgun (WGS) entry which is preliminary data.</text>
</comment>
<keyword evidence="5 10" id="KW-0521">NADP</keyword>
<evidence type="ECO:0000256" key="9">
    <source>
        <dbReference type="ARBA" id="ARBA00052530"/>
    </source>
</evidence>
<comment type="subcellular location">
    <subcellularLocation>
        <location evidence="1">Membrane</location>
        <topology evidence="1">Multi-pass membrane protein</topology>
    </subcellularLocation>
</comment>
<evidence type="ECO:0000256" key="4">
    <source>
        <dbReference type="ARBA" id="ARBA00022692"/>
    </source>
</evidence>
<dbReference type="OrthoDB" id="429813at2759"/>
<dbReference type="InterPro" id="IPR033640">
    <property type="entry name" value="FAR_C"/>
</dbReference>
<dbReference type="SUPFAM" id="SSF51735">
    <property type="entry name" value="NAD(P)-binding Rossmann-fold domains"/>
    <property type="match status" value="1"/>
</dbReference>
<evidence type="ECO:0000259" key="11">
    <source>
        <dbReference type="Pfam" id="PF03015"/>
    </source>
</evidence>
<evidence type="ECO:0000256" key="3">
    <source>
        <dbReference type="ARBA" id="ARBA00022516"/>
    </source>
</evidence>
<name>A0A9J6CPX9_POLVA</name>
<accession>A0A9J6CPX9</accession>
<evidence type="ECO:0000313" key="14">
    <source>
        <dbReference type="Proteomes" id="UP001107558"/>
    </source>
</evidence>
<keyword evidence="6 10" id="KW-1133">Transmembrane helix</keyword>
<evidence type="ECO:0000256" key="1">
    <source>
        <dbReference type="ARBA" id="ARBA00004141"/>
    </source>
</evidence>
<dbReference type="GO" id="GO:0102965">
    <property type="term" value="F:alcohol-forming long-chain fatty acyl-CoA reductase activity"/>
    <property type="evidence" value="ECO:0007669"/>
    <property type="project" value="UniProtKB-EC"/>
</dbReference>
<evidence type="ECO:0000313" key="13">
    <source>
        <dbReference type="EMBL" id="KAG5684378.1"/>
    </source>
</evidence>
<keyword evidence="4 10" id="KW-0812">Transmembrane</keyword>
<organism evidence="13 14">
    <name type="scientific">Polypedilum vanderplanki</name>
    <name type="common">Sleeping chironomid midge</name>
    <dbReference type="NCBI Taxonomy" id="319348"/>
    <lineage>
        <taxon>Eukaryota</taxon>
        <taxon>Metazoa</taxon>
        <taxon>Ecdysozoa</taxon>
        <taxon>Arthropoda</taxon>
        <taxon>Hexapoda</taxon>
        <taxon>Insecta</taxon>
        <taxon>Pterygota</taxon>
        <taxon>Neoptera</taxon>
        <taxon>Endopterygota</taxon>
        <taxon>Diptera</taxon>
        <taxon>Nematocera</taxon>
        <taxon>Chironomoidea</taxon>
        <taxon>Chironomidae</taxon>
        <taxon>Chironominae</taxon>
        <taxon>Polypedilum</taxon>
        <taxon>Polypedilum</taxon>
    </lineage>
</organism>
<dbReference type="GO" id="GO:0005777">
    <property type="term" value="C:peroxisome"/>
    <property type="evidence" value="ECO:0007669"/>
    <property type="project" value="TreeGrafter"/>
</dbReference>
<dbReference type="InterPro" id="IPR036291">
    <property type="entry name" value="NAD(P)-bd_dom_sf"/>
</dbReference>
<feature type="domain" description="Fatty acyl-CoA reductase C-terminal" evidence="11">
    <location>
        <begin position="364"/>
        <end position="452"/>
    </location>
</feature>